<keyword evidence="3" id="KW-0489">Methyltransferase</keyword>
<name>A0A9X4PCB8_9LACT</name>
<protein>
    <submittedName>
        <fullName evidence="3">Eco57I restriction-modification methylase domain-containing protein</fullName>
    </submittedName>
</protein>
<evidence type="ECO:0000259" key="2">
    <source>
        <dbReference type="SMART" id="SM00487"/>
    </source>
</evidence>
<dbReference type="SMART" id="SM00487">
    <property type="entry name" value="DEXDc"/>
    <property type="match status" value="1"/>
</dbReference>
<evidence type="ECO:0000256" key="1">
    <source>
        <dbReference type="ARBA" id="ARBA00023236"/>
    </source>
</evidence>
<dbReference type="GO" id="GO:0009007">
    <property type="term" value="F:site-specific DNA-methyltransferase (adenine-specific) activity"/>
    <property type="evidence" value="ECO:0007669"/>
    <property type="project" value="UniProtKB-EC"/>
</dbReference>
<organism evidence="3 4">
    <name type="scientific">Lactococcus formosensis</name>
    <dbReference type="NCBI Taxonomy" id="1281486"/>
    <lineage>
        <taxon>Bacteria</taxon>
        <taxon>Bacillati</taxon>
        <taxon>Bacillota</taxon>
        <taxon>Bacilli</taxon>
        <taxon>Lactobacillales</taxon>
        <taxon>Streptococcaceae</taxon>
        <taxon>Lactococcus</taxon>
    </lineage>
</organism>
<dbReference type="GO" id="GO:0003677">
    <property type="term" value="F:DNA binding"/>
    <property type="evidence" value="ECO:0007669"/>
    <property type="project" value="InterPro"/>
</dbReference>
<dbReference type="EMBL" id="JAMWGI010000002">
    <property type="protein sequence ID" value="MDG6193186.1"/>
    <property type="molecule type" value="Genomic_DNA"/>
</dbReference>
<dbReference type="InterPro" id="IPR011639">
    <property type="entry name" value="MethylTrfase_TaqI-like_dom"/>
</dbReference>
<accession>A0A9X4PCB8</accession>
<dbReference type="GO" id="GO:0016787">
    <property type="term" value="F:hydrolase activity"/>
    <property type="evidence" value="ECO:0007669"/>
    <property type="project" value="InterPro"/>
</dbReference>
<dbReference type="RefSeq" id="WP_279363103.1">
    <property type="nucleotide sequence ID" value="NZ_JAMWGA010000002.1"/>
</dbReference>
<keyword evidence="1" id="KW-0742">SOS response</keyword>
<sequence length="1454" mass="166418">MNKTKVKTTKTVYPQIYDYILPNLSEKDGWQKIGYTERENVDTRILEQVKTAAVDYSKEYQKRWVKTARFEGEFENDDEGWFDDKKFHHFLKQHTIPNGEQGKEWFYFNGTPEVAEQLFDQFVKKDFSGVQISNQGTDYQLRTEQQDAVNQSLEYFQNHENGEFLWNAKPRFGKTLSTYDLARKLDAQMVLIVTNRPAIANSWYDDFEKFIAWQTDYKFVSESDSLKNRPTLSRSEWINTFGVDENAKLIEFISLQDLKGSRYFGGTYDKLKEVADLEWDLLVIDEAHEGVDTFKTDIAFEHIKRKNTLHLTGTPFKALAAGKFSSDAIYNWSYEDEQNAKAVWEVANEENSPYHNLPTLNLFTYQLSQMITDKINQGAALSDSDNVDYTFDLNEFFKTKDNGVFEYEADVKKFLDSLTKYKKFPFSTPELRNEIKHSFWLLNRVASAKALEKLLKAHPVFENYEIILAAGNGKTTEEEAENASAVGKSFDRVKEAIKNHDKTITLSVGQLTTGVTIPEWTAVFMLSNLSSPALYMQAAFRAQNPWTFTDKNSTRKQKENAYIFDFAPERTLIIFDEFANNLSSKAVSTTEARTENIKKLLNFFPVIGEDSEGKMVELDAAQVLTIPKALKAQEVVRRGFMSNLLFANISGIFAYSDAYKEILDRLPVEKQGKLDKPSTMPNVPAIDVDNKGQAIAQEDIVISKTDAIFGDKVFSLETPDIEAILENTATSEEELKQAAVAAIVPNLDKVAAHFDKKLTKTQIEAYQKQTENRIDEVVKKEKAELEIVKAHIETEKTQAIEQLKQEIQTPETLEIEVAELEQTYTAKVEAAQSTFVEKVAEKTQEAVNAQAKSIVREQEQKQEQKKVNTAMEDVRSRLRGFARTIPSFIMAYGDRMLTLANFDEYTPDEVFAELTGITEEQFCQLRDGMTITDKEGTVHEVPGLFDAPTFDTSVQEFLDKKEKLSDYFDESKLEDIFDYIPPQKTNQIFTPKRVVKMMVDLLEKENPDIFKNPETKFIDLYAKSGLYATELVKKLTQGLKEEFPDESVRIKHILENQVYAVAPTNIIYNIAKNFVFNDFTEVSNDNIKEYDLAPIAQSGQVKEKLAELYGEEMKFDVVIGNPPYQESGEARDEPIYHLFMSEAYKVADKVSLITPARFLFNAGQTPKSWNEQMLNDEHLRVEYFTQKSSEVFPNTDIKGGIAITYRDKNKNFGAIEVFTHFEELNSLVRKVTEKDFLPFSDLVYSQGIYRFSDKFFSDFPEADEMQGKGTKTKIVSKSFSNMDFAFFDEKQNGQDIKLLGLIGGKRKFRWISKQYLSTPENFEKYKVFVPEANGSGAIGEVLSTPLIGEPLIGEPLIGHTDTFLSIGSFETEFEAKALLNYVKTKFARVMLGVLKITQHNSRGTWKKVPLQDFTPNSDIDWTKSIPEIDQQLYAKYGLSQDEIDFIEEKVKAME</sequence>
<dbReference type="SUPFAM" id="SSF53335">
    <property type="entry name" value="S-adenosyl-L-methionine-dependent methyltransferases"/>
    <property type="match status" value="1"/>
</dbReference>
<dbReference type="GO" id="GO:0032259">
    <property type="term" value="P:methylation"/>
    <property type="evidence" value="ECO:0007669"/>
    <property type="project" value="UniProtKB-KW"/>
</dbReference>
<dbReference type="GO" id="GO:0006304">
    <property type="term" value="P:DNA modification"/>
    <property type="evidence" value="ECO:0007669"/>
    <property type="project" value="InterPro"/>
</dbReference>
<reference evidence="3" key="1">
    <citation type="submission" date="2022-06" db="EMBL/GenBank/DDBJ databases">
        <title>Lactococcus from bovine mastitis in China.</title>
        <authorList>
            <person name="Lin Y."/>
            <person name="Han B."/>
        </authorList>
    </citation>
    <scope>NUCLEOTIDE SEQUENCE</scope>
    <source>
        <strain evidence="3">Hebei-B-39</strain>
    </source>
</reference>
<dbReference type="SUPFAM" id="SSF52540">
    <property type="entry name" value="P-loop containing nucleoside triphosphate hydrolases"/>
    <property type="match status" value="2"/>
</dbReference>
<dbReference type="Gene3D" id="3.40.50.150">
    <property type="entry name" value="Vaccinia Virus protein VP39"/>
    <property type="match status" value="1"/>
</dbReference>
<proteinExistence type="predicted"/>
<dbReference type="InterPro" id="IPR027417">
    <property type="entry name" value="P-loop_NTPase"/>
</dbReference>
<dbReference type="Pfam" id="PF04851">
    <property type="entry name" value="ResIII"/>
    <property type="match status" value="1"/>
</dbReference>
<keyword evidence="3" id="KW-0808">Transferase</keyword>
<dbReference type="Gene3D" id="3.40.50.300">
    <property type="entry name" value="P-loop containing nucleotide triphosphate hydrolases"/>
    <property type="match status" value="2"/>
</dbReference>
<dbReference type="InterPro" id="IPR002052">
    <property type="entry name" value="DNA_methylase_N6_adenine_CS"/>
</dbReference>
<dbReference type="GO" id="GO:0009432">
    <property type="term" value="P:SOS response"/>
    <property type="evidence" value="ECO:0007669"/>
    <property type="project" value="UniProtKB-KW"/>
</dbReference>
<dbReference type="GO" id="GO:0005524">
    <property type="term" value="F:ATP binding"/>
    <property type="evidence" value="ECO:0007669"/>
    <property type="project" value="InterPro"/>
</dbReference>
<dbReference type="InterPro" id="IPR029063">
    <property type="entry name" value="SAM-dependent_MTases_sf"/>
</dbReference>
<dbReference type="InterPro" id="IPR014001">
    <property type="entry name" value="Helicase_ATP-bd"/>
</dbReference>
<dbReference type="Proteomes" id="UP001153203">
    <property type="component" value="Unassembled WGS sequence"/>
</dbReference>
<dbReference type="Pfam" id="PF07669">
    <property type="entry name" value="Eco57I"/>
    <property type="match status" value="1"/>
</dbReference>
<evidence type="ECO:0000313" key="3">
    <source>
        <dbReference type="EMBL" id="MDG6193186.1"/>
    </source>
</evidence>
<dbReference type="PROSITE" id="PS00092">
    <property type="entry name" value="N6_MTASE"/>
    <property type="match status" value="1"/>
</dbReference>
<keyword evidence="1" id="KW-0227">DNA damage</keyword>
<comment type="caution">
    <text evidence="3">The sequence shown here is derived from an EMBL/GenBank/DDBJ whole genome shotgun (WGS) entry which is preliminary data.</text>
</comment>
<dbReference type="InterPro" id="IPR006935">
    <property type="entry name" value="Helicase/UvrB_N"/>
</dbReference>
<feature type="domain" description="Helicase ATP-binding" evidence="2">
    <location>
        <begin position="137"/>
        <end position="345"/>
    </location>
</feature>
<evidence type="ECO:0000313" key="4">
    <source>
        <dbReference type="Proteomes" id="UP001153203"/>
    </source>
</evidence>
<gene>
    <name evidence="3" type="ORF">NF708_04100</name>
</gene>